<evidence type="ECO:0000313" key="6">
    <source>
        <dbReference type="Proteomes" id="UP000676409"/>
    </source>
</evidence>
<dbReference type="InterPro" id="IPR000524">
    <property type="entry name" value="Tscrpt_reg_HTH_GntR"/>
</dbReference>
<dbReference type="KEGG" id="caul:KCG34_09815"/>
<feature type="domain" description="HTH gntR-type" evidence="4">
    <location>
        <begin position="5"/>
        <end position="72"/>
    </location>
</feature>
<keyword evidence="2" id="KW-0238">DNA-binding</keyword>
<dbReference type="PANTHER" id="PTHR43537:SF5">
    <property type="entry name" value="UXU OPERON TRANSCRIPTIONAL REGULATOR"/>
    <property type="match status" value="1"/>
</dbReference>
<dbReference type="AlphaFoldDB" id="A0A975G3C7"/>
<dbReference type="SMART" id="SM00345">
    <property type="entry name" value="HTH_GNTR"/>
    <property type="match status" value="1"/>
</dbReference>
<proteinExistence type="predicted"/>
<accession>A0A975G3C7</accession>
<evidence type="ECO:0000259" key="4">
    <source>
        <dbReference type="PROSITE" id="PS50949"/>
    </source>
</evidence>
<protein>
    <submittedName>
        <fullName evidence="5">GntR family transcriptional regulator</fullName>
    </submittedName>
</protein>
<dbReference type="CDD" id="cd07377">
    <property type="entry name" value="WHTH_GntR"/>
    <property type="match status" value="1"/>
</dbReference>
<dbReference type="GO" id="GO:0003700">
    <property type="term" value="F:DNA-binding transcription factor activity"/>
    <property type="evidence" value="ECO:0007669"/>
    <property type="project" value="InterPro"/>
</dbReference>
<evidence type="ECO:0000256" key="1">
    <source>
        <dbReference type="ARBA" id="ARBA00023015"/>
    </source>
</evidence>
<dbReference type="SUPFAM" id="SSF46785">
    <property type="entry name" value="Winged helix' DNA-binding domain"/>
    <property type="match status" value="1"/>
</dbReference>
<evidence type="ECO:0000256" key="2">
    <source>
        <dbReference type="ARBA" id="ARBA00023125"/>
    </source>
</evidence>
<dbReference type="PANTHER" id="PTHR43537">
    <property type="entry name" value="TRANSCRIPTIONAL REGULATOR, GNTR FAMILY"/>
    <property type="match status" value="1"/>
</dbReference>
<dbReference type="InterPro" id="IPR036390">
    <property type="entry name" value="WH_DNA-bd_sf"/>
</dbReference>
<dbReference type="GO" id="GO:0003677">
    <property type="term" value="F:DNA binding"/>
    <property type="evidence" value="ECO:0007669"/>
    <property type="project" value="UniProtKB-KW"/>
</dbReference>
<dbReference type="Pfam" id="PF00392">
    <property type="entry name" value="GntR"/>
    <property type="match status" value="1"/>
</dbReference>
<name>A0A975G3C7_9CAUL</name>
<gene>
    <name evidence="5" type="ORF">KCG34_09815</name>
</gene>
<dbReference type="InterPro" id="IPR036388">
    <property type="entry name" value="WH-like_DNA-bd_sf"/>
</dbReference>
<keyword evidence="3" id="KW-0804">Transcription</keyword>
<dbReference type="RefSeq" id="WP_211940181.1">
    <property type="nucleotide sequence ID" value="NZ_CP073078.1"/>
</dbReference>
<reference evidence="5" key="1">
    <citation type="submission" date="2021-04" db="EMBL/GenBank/DDBJ databases">
        <title>The complete genome sequence of Caulobacter sp. S6.</title>
        <authorList>
            <person name="Tang Y."/>
            <person name="Ouyang W."/>
            <person name="Liu Q."/>
            <person name="Huang B."/>
            <person name="Guo Z."/>
            <person name="Lei P."/>
        </authorList>
    </citation>
    <scope>NUCLEOTIDE SEQUENCE</scope>
    <source>
        <strain evidence="5">S6</strain>
    </source>
</reference>
<evidence type="ECO:0000256" key="3">
    <source>
        <dbReference type="ARBA" id="ARBA00023163"/>
    </source>
</evidence>
<dbReference type="Gene3D" id="1.10.10.10">
    <property type="entry name" value="Winged helix-like DNA-binding domain superfamily/Winged helix DNA-binding domain"/>
    <property type="match status" value="1"/>
</dbReference>
<dbReference type="EMBL" id="CP073078">
    <property type="protein sequence ID" value="QUD90130.1"/>
    <property type="molecule type" value="Genomic_DNA"/>
</dbReference>
<dbReference type="PROSITE" id="PS50949">
    <property type="entry name" value="HTH_GNTR"/>
    <property type="match status" value="1"/>
</dbReference>
<organism evidence="5 6">
    <name type="scientific">Phenylobacterium montanum</name>
    <dbReference type="NCBI Taxonomy" id="2823693"/>
    <lineage>
        <taxon>Bacteria</taxon>
        <taxon>Pseudomonadati</taxon>
        <taxon>Pseudomonadota</taxon>
        <taxon>Alphaproteobacteria</taxon>
        <taxon>Caulobacterales</taxon>
        <taxon>Caulobacteraceae</taxon>
        <taxon>Phenylobacterium</taxon>
    </lineage>
</organism>
<sequence length="202" mass="22080">MSAINSTGERIYRAIKRQVVAGEFRPAEKIDARILADQHGASLTPVRTALHRLVGEGLVEAHPNEGFHAPAVSEPLLHDLYVWNEQVLQAARRLGGDTDPQRLIPLPSDAAPDPAAFSARLFRAVALGSGNAICLSAVETLNDRLSAARAAEARLYDDLISEIQDLALVLSRSPDQAGRAIVGYHRRRLRDAPQIVRLIHRL</sequence>
<keyword evidence="6" id="KW-1185">Reference proteome</keyword>
<keyword evidence="1" id="KW-0805">Transcription regulation</keyword>
<evidence type="ECO:0000313" key="5">
    <source>
        <dbReference type="EMBL" id="QUD90130.1"/>
    </source>
</evidence>
<dbReference type="Proteomes" id="UP000676409">
    <property type="component" value="Chromosome"/>
</dbReference>